<evidence type="ECO:0000259" key="11">
    <source>
        <dbReference type="Pfam" id="PF01103"/>
    </source>
</evidence>
<feature type="domain" description="Bacterial surface antigen (D15)" evidence="11">
    <location>
        <begin position="278"/>
        <end position="566"/>
    </location>
</feature>
<evidence type="ECO:0000256" key="8">
    <source>
        <dbReference type="ARBA" id="ARBA00023237"/>
    </source>
</evidence>
<keyword evidence="5" id="KW-0812">Transmembrane</keyword>
<dbReference type="InterPro" id="IPR010827">
    <property type="entry name" value="BamA/TamA_POTRA"/>
</dbReference>
<evidence type="ECO:0000256" key="1">
    <source>
        <dbReference type="ARBA" id="ARBA00004442"/>
    </source>
</evidence>
<dbReference type="Pfam" id="PF17243">
    <property type="entry name" value="POTRA_TamA_1"/>
    <property type="match status" value="1"/>
</dbReference>
<comment type="subunit">
    <text evidence="10">Interacts with TamB to form the translocation and assembly module (TAM).</text>
</comment>
<organism evidence="14 15">
    <name type="scientific">Colwellia asteriadis</name>
    <dbReference type="NCBI Taxonomy" id="517723"/>
    <lineage>
        <taxon>Bacteria</taxon>
        <taxon>Pseudomonadati</taxon>
        <taxon>Pseudomonadota</taxon>
        <taxon>Gammaproteobacteria</taxon>
        <taxon>Alteromonadales</taxon>
        <taxon>Colwelliaceae</taxon>
        <taxon>Colwellia</taxon>
    </lineage>
</organism>
<protein>
    <recommendedName>
        <fullName evidence="3">Translocation and assembly module subunit TamA</fullName>
    </recommendedName>
    <alternativeName>
        <fullName evidence="9">Autotransporter assembly factor TamA</fullName>
    </alternativeName>
</protein>
<reference evidence="15" key="1">
    <citation type="journal article" date="2019" name="Int. J. Syst. Evol. Microbiol.">
        <title>The Global Catalogue of Microorganisms (GCM) 10K type strain sequencing project: providing services to taxonomists for standard genome sequencing and annotation.</title>
        <authorList>
            <consortium name="The Broad Institute Genomics Platform"/>
            <consortium name="The Broad Institute Genome Sequencing Center for Infectious Disease"/>
            <person name="Wu L."/>
            <person name="Ma J."/>
        </authorList>
    </citation>
    <scope>NUCLEOTIDE SEQUENCE [LARGE SCALE GENOMIC DNA]</scope>
    <source>
        <strain evidence="15">JCM 15608</strain>
    </source>
</reference>
<keyword evidence="4" id="KW-1134">Transmembrane beta strand</keyword>
<dbReference type="Gene3D" id="2.40.160.50">
    <property type="entry name" value="membrane protein fhac: a member of the omp85/tpsb transporter family"/>
    <property type="match status" value="1"/>
</dbReference>
<comment type="similarity">
    <text evidence="2">Belongs to the TamA family.</text>
</comment>
<keyword evidence="7" id="KW-0472">Membrane</keyword>
<evidence type="ECO:0000256" key="7">
    <source>
        <dbReference type="ARBA" id="ARBA00023136"/>
    </source>
</evidence>
<evidence type="ECO:0000256" key="9">
    <source>
        <dbReference type="ARBA" id="ARBA00033063"/>
    </source>
</evidence>
<dbReference type="InterPro" id="IPR035243">
    <property type="entry name" value="TamA_POTRA_Dom_1"/>
</dbReference>
<comment type="subcellular location">
    <subcellularLocation>
        <location evidence="1">Cell outer membrane</location>
    </subcellularLocation>
</comment>
<keyword evidence="6" id="KW-0732">Signal</keyword>
<evidence type="ECO:0000256" key="3">
    <source>
        <dbReference type="ARBA" id="ARBA00015419"/>
    </source>
</evidence>
<evidence type="ECO:0000259" key="12">
    <source>
        <dbReference type="Pfam" id="PF07244"/>
    </source>
</evidence>
<dbReference type="Proteomes" id="UP001500021">
    <property type="component" value="Unassembled WGS sequence"/>
</dbReference>
<proteinExistence type="inferred from homology"/>
<comment type="caution">
    <text evidence="14">The sequence shown here is derived from an EMBL/GenBank/DDBJ whole genome shotgun (WGS) entry which is preliminary data.</text>
</comment>
<evidence type="ECO:0000256" key="10">
    <source>
        <dbReference type="ARBA" id="ARBA00093548"/>
    </source>
</evidence>
<evidence type="ECO:0000259" key="13">
    <source>
        <dbReference type="Pfam" id="PF17243"/>
    </source>
</evidence>
<evidence type="ECO:0000313" key="14">
    <source>
        <dbReference type="EMBL" id="GAA0823241.1"/>
    </source>
</evidence>
<feature type="domain" description="TamA POTRA" evidence="13">
    <location>
        <begin position="3"/>
        <end position="53"/>
    </location>
</feature>
<feature type="domain" description="POTRA" evidence="12">
    <location>
        <begin position="83"/>
        <end position="153"/>
    </location>
</feature>
<dbReference type="Pfam" id="PF01103">
    <property type="entry name" value="Omp85"/>
    <property type="match status" value="1"/>
</dbReference>
<evidence type="ECO:0000256" key="6">
    <source>
        <dbReference type="ARBA" id="ARBA00022729"/>
    </source>
</evidence>
<sequence length="568" mass="64287">MPKAVRKNIYSHLGQLPNTELERSAFIYSAKNSTRDALNALGYYRADISSQITYLNKQDKSAPQKLALTINIGKATIVDKVHIIINGEAFNDSAFQALLTQRSIKQGDTLNHSVYSTLKSDILSLALRRGYFDGKFIEHKITIKDDHQYADITLLYESGPRYKFGHVNFNDFDLEPALLKSLVPFKPEQYYSAKAFHQLQQQLQASQYFGNILALPGEKIIVPEKHQFLVPINVTVTPAKSHLFDFGLGYATDTLFRVSAGWRTPKLNKYGHFQETRFKYSSVNATGKFIYSIPISHPTNDLLQFKVMVEDDEYADLDTKFHSIQIGRLSNKNNWQRELYTRLHEEAWQYNLDENTPNLRWSEVDKVSYVIPGITWSSTTRAGSPLDPSEGFRQTYNIEGAHLNAGSDNSFFRVHGKWNYITTLAPKHRLVTRAELGAVFIDRDAQLAPSLRFYAGGDQSIRGFAYQSIASTIPASSDPNDNEEIVVGSTRLFVASIEYQYYLTEKWRVAMFSDGGSANNKGEFEPVYSIGSGLHYMSPVGPIKIDVAYGIDGEDKNWRLHFSLGAEL</sequence>
<evidence type="ECO:0000256" key="2">
    <source>
        <dbReference type="ARBA" id="ARBA00010248"/>
    </source>
</evidence>
<dbReference type="PANTHER" id="PTHR12815">
    <property type="entry name" value="SORTING AND ASSEMBLY MACHINERY SAMM50 PROTEIN FAMILY MEMBER"/>
    <property type="match status" value="1"/>
</dbReference>
<evidence type="ECO:0000313" key="15">
    <source>
        <dbReference type="Proteomes" id="UP001500021"/>
    </source>
</evidence>
<evidence type="ECO:0000256" key="5">
    <source>
        <dbReference type="ARBA" id="ARBA00022692"/>
    </source>
</evidence>
<evidence type="ECO:0000256" key="4">
    <source>
        <dbReference type="ARBA" id="ARBA00022452"/>
    </source>
</evidence>
<dbReference type="PANTHER" id="PTHR12815:SF47">
    <property type="entry name" value="TRANSLOCATION AND ASSEMBLY MODULE SUBUNIT TAMA"/>
    <property type="match status" value="1"/>
</dbReference>
<dbReference type="Pfam" id="PF07244">
    <property type="entry name" value="POTRA"/>
    <property type="match status" value="1"/>
</dbReference>
<dbReference type="EMBL" id="BAAAFA010000013">
    <property type="protein sequence ID" value="GAA0823241.1"/>
    <property type="molecule type" value="Genomic_DNA"/>
</dbReference>
<name>A0ABP3WPS0_9GAMM</name>
<dbReference type="Gene3D" id="3.10.20.310">
    <property type="entry name" value="membrane protein fhac"/>
    <property type="match status" value="3"/>
</dbReference>
<dbReference type="InterPro" id="IPR000184">
    <property type="entry name" value="Bac_surfAg_D15"/>
</dbReference>
<dbReference type="InterPro" id="IPR039910">
    <property type="entry name" value="D15-like"/>
</dbReference>
<keyword evidence="8" id="KW-0998">Cell outer membrane</keyword>
<accession>A0ABP3WPS0</accession>
<gene>
    <name evidence="14" type="ORF">GCM10009111_32600</name>
</gene>
<keyword evidence="15" id="KW-1185">Reference proteome</keyword>